<feature type="domain" description="AMP-binding enzyme C-terminal" evidence="4">
    <location>
        <begin position="424"/>
        <end position="498"/>
    </location>
</feature>
<gene>
    <name evidence="5" type="ORF">UFOPK1827_00969</name>
    <name evidence="6" type="ORF">UFOPK2000_00372</name>
    <name evidence="7" type="ORF">UFOPK3708_00360</name>
</gene>
<organism evidence="6">
    <name type="scientific">freshwater metagenome</name>
    <dbReference type="NCBI Taxonomy" id="449393"/>
    <lineage>
        <taxon>unclassified sequences</taxon>
        <taxon>metagenomes</taxon>
        <taxon>ecological metagenomes</taxon>
    </lineage>
</organism>
<proteinExistence type="inferred from homology"/>
<reference evidence="6" key="1">
    <citation type="submission" date="2020-05" db="EMBL/GenBank/DDBJ databases">
        <authorList>
            <person name="Chiriac C."/>
            <person name="Salcher M."/>
            <person name="Ghai R."/>
            <person name="Kavagutti S V."/>
        </authorList>
    </citation>
    <scope>NUCLEOTIDE SEQUENCE</scope>
</reference>
<dbReference type="PANTHER" id="PTHR43201:SF5">
    <property type="entry name" value="MEDIUM-CHAIN ACYL-COA LIGASE ACSF2, MITOCHONDRIAL"/>
    <property type="match status" value="1"/>
</dbReference>
<evidence type="ECO:0000256" key="2">
    <source>
        <dbReference type="ARBA" id="ARBA00022598"/>
    </source>
</evidence>
<protein>
    <submittedName>
        <fullName evidence="6">Unannotated protein</fullName>
    </submittedName>
</protein>
<evidence type="ECO:0000259" key="3">
    <source>
        <dbReference type="Pfam" id="PF00501"/>
    </source>
</evidence>
<dbReference type="EMBL" id="CAFBNA010000011">
    <property type="protein sequence ID" value="CAB4922902.1"/>
    <property type="molecule type" value="Genomic_DNA"/>
</dbReference>
<dbReference type="Gene3D" id="3.30.300.30">
    <property type="match status" value="1"/>
</dbReference>
<dbReference type="InterPro" id="IPR000873">
    <property type="entry name" value="AMP-dep_synth/lig_dom"/>
</dbReference>
<dbReference type="EMBL" id="CAEZVK010000024">
    <property type="protein sequence ID" value="CAB4625244.1"/>
    <property type="molecule type" value="Genomic_DNA"/>
</dbReference>
<dbReference type="Pfam" id="PF00501">
    <property type="entry name" value="AMP-binding"/>
    <property type="match status" value="1"/>
</dbReference>
<dbReference type="InterPro" id="IPR025110">
    <property type="entry name" value="AMP-bd_C"/>
</dbReference>
<dbReference type="GO" id="GO:0031956">
    <property type="term" value="F:medium-chain fatty acid-CoA ligase activity"/>
    <property type="evidence" value="ECO:0007669"/>
    <property type="project" value="TreeGrafter"/>
</dbReference>
<dbReference type="EMBL" id="CAEZUO010000039">
    <property type="protein sequence ID" value="CAB4606082.1"/>
    <property type="molecule type" value="Genomic_DNA"/>
</dbReference>
<dbReference type="GO" id="GO:0006631">
    <property type="term" value="P:fatty acid metabolic process"/>
    <property type="evidence" value="ECO:0007669"/>
    <property type="project" value="TreeGrafter"/>
</dbReference>
<keyword evidence="2" id="KW-0436">Ligase</keyword>
<dbReference type="Gene3D" id="3.40.50.12780">
    <property type="entry name" value="N-terminal domain of ligase-like"/>
    <property type="match status" value="1"/>
</dbReference>
<dbReference type="PANTHER" id="PTHR43201">
    <property type="entry name" value="ACYL-COA SYNTHETASE"/>
    <property type="match status" value="1"/>
</dbReference>
<comment type="similarity">
    <text evidence="1">Belongs to the ATP-dependent AMP-binding enzyme family.</text>
</comment>
<evidence type="ECO:0000313" key="7">
    <source>
        <dbReference type="EMBL" id="CAB4922902.1"/>
    </source>
</evidence>
<dbReference type="SUPFAM" id="SSF56801">
    <property type="entry name" value="Acetyl-CoA synthetase-like"/>
    <property type="match status" value="1"/>
</dbReference>
<evidence type="ECO:0000256" key="1">
    <source>
        <dbReference type="ARBA" id="ARBA00006432"/>
    </source>
</evidence>
<dbReference type="Pfam" id="PF13193">
    <property type="entry name" value="AMP-binding_C"/>
    <property type="match status" value="1"/>
</dbReference>
<dbReference type="PROSITE" id="PS00455">
    <property type="entry name" value="AMP_BINDING"/>
    <property type="match status" value="1"/>
</dbReference>
<feature type="domain" description="AMP-dependent synthetase/ligase" evidence="3">
    <location>
        <begin position="18"/>
        <end position="373"/>
    </location>
</feature>
<evidence type="ECO:0000313" key="6">
    <source>
        <dbReference type="EMBL" id="CAB4625244.1"/>
    </source>
</evidence>
<dbReference type="InterPro" id="IPR042099">
    <property type="entry name" value="ANL_N_sf"/>
</dbReference>
<dbReference type="AlphaFoldDB" id="A0A6J6ILA3"/>
<evidence type="ECO:0000313" key="5">
    <source>
        <dbReference type="EMBL" id="CAB4606082.1"/>
    </source>
</evidence>
<accession>A0A6J6ILA3</accession>
<evidence type="ECO:0000259" key="4">
    <source>
        <dbReference type="Pfam" id="PF13193"/>
    </source>
</evidence>
<sequence>MAEVTSIEQASTMWELVEARAAATPDVVALIEDNREITFKELRDISERVAAGFHEFGMRHGSRVTWQLPTRIETVITSLALARIGAVQNPIIPIYRDREVGFVLQQTDAEYFLIPGDWNGFDFNAMAGRIMDDLGIEPTVMIAYDQLPQAEPYTLPPAPTSGDEVRWIYYTSGTTSAPKGVRHTDGTLMAGGLGLANAVSLTADDIGSIAFPYAHIAGPDYLMMLLYRGCGAVLIEAFSLDVAVELFARKGATMAGGGPAFYQMYLAKQRTQPGEKIIPSLRLLSGGGAPKPPEMYVEVMAEMGIPVCHGYGMTECPMISQSGPDDTEAQLMYTDGKPVTACEIRIVTLEGAVASQGQDGEVRLKGPMVFKGYTDTSLNADAFDADGWFRTGDVGHLDADGHVVLTGRLKDVIIRKGENISAKEIEDLLYQHPKVGDVAVVGLPDKERGERVCAVVERAPGADDLEFGEMVAYLKGAELMVQKIPEQLEVVDELPRNQTLRKVLKQDLRDMYRDKPWSPAPRS</sequence>
<dbReference type="InterPro" id="IPR020845">
    <property type="entry name" value="AMP-binding_CS"/>
</dbReference>
<dbReference type="InterPro" id="IPR045851">
    <property type="entry name" value="AMP-bd_C_sf"/>
</dbReference>
<name>A0A6J6ILA3_9ZZZZ</name>